<keyword evidence="3" id="KW-1185">Reference proteome</keyword>
<feature type="region of interest" description="Disordered" evidence="1">
    <location>
        <begin position="1"/>
        <end position="29"/>
    </location>
</feature>
<dbReference type="AlphaFoldDB" id="W2T7H7"/>
<feature type="compositionally biased region" description="Basic residues" evidence="1">
    <location>
        <begin position="151"/>
        <end position="163"/>
    </location>
</feature>
<dbReference type="Proteomes" id="UP000053676">
    <property type="component" value="Unassembled WGS sequence"/>
</dbReference>
<dbReference type="OrthoDB" id="103819at2759"/>
<reference evidence="3" key="1">
    <citation type="journal article" date="2014" name="Nat. Genet.">
        <title>Genome of the human hookworm Necator americanus.</title>
        <authorList>
            <person name="Tang Y.T."/>
            <person name="Gao X."/>
            <person name="Rosa B.A."/>
            <person name="Abubucker S."/>
            <person name="Hallsworth-Pepin K."/>
            <person name="Martin J."/>
            <person name="Tyagi R."/>
            <person name="Heizer E."/>
            <person name="Zhang X."/>
            <person name="Bhonagiri-Palsikar V."/>
            <person name="Minx P."/>
            <person name="Warren W.C."/>
            <person name="Wang Q."/>
            <person name="Zhan B."/>
            <person name="Hotez P.J."/>
            <person name="Sternberg P.W."/>
            <person name="Dougall A."/>
            <person name="Gaze S.T."/>
            <person name="Mulvenna J."/>
            <person name="Sotillo J."/>
            <person name="Ranganathan S."/>
            <person name="Rabelo E.M."/>
            <person name="Wilson R.K."/>
            <person name="Felgner P.L."/>
            <person name="Bethony J."/>
            <person name="Hawdon J.M."/>
            <person name="Gasser R.B."/>
            <person name="Loukas A."/>
            <person name="Mitreva M."/>
        </authorList>
    </citation>
    <scope>NUCLEOTIDE SEQUENCE [LARGE SCALE GENOMIC DNA]</scope>
</reference>
<feature type="compositionally biased region" description="Pro residues" evidence="1">
    <location>
        <begin position="62"/>
        <end position="78"/>
    </location>
</feature>
<dbReference type="KEGG" id="nai:NECAME_11257"/>
<feature type="compositionally biased region" description="Polar residues" evidence="1">
    <location>
        <begin position="173"/>
        <end position="183"/>
    </location>
</feature>
<name>W2T7H7_NECAM</name>
<sequence length="274" mass="29924">MEDDAASCSKDEPVAPSMTPDELIAPDNGRRNQLLVSNANGHSYLQGVLQNAYLTPSRAQPAPAPPPQVGPFQAPFPPQSDDDTRWNFIDPSKNDSCSCDNCTHQPSAEYWASLEKEPELDCPLAAPIKVAQRPGMVKTNPLCTVMKKQSKRRTKHSYHRRFPLKSDPVEESVSPTESVGSEQDTSDDDTNGIPSWADTDKQSLVTGIYCSPDDACYHFGVATPSNSSDDENLACSPFTPIKVVSPCTNCPWPSAPADQIPEDVFNQIFQPSRS</sequence>
<gene>
    <name evidence="2" type="ORF">NECAME_11257</name>
</gene>
<protein>
    <submittedName>
        <fullName evidence="2">Uncharacterized protein</fullName>
    </submittedName>
</protein>
<feature type="region of interest" description="Disordered" evidence="1">
    <location>
        <begin position="55"/>
        <end position="89"/>
    </location>
</feature>
<organism evidence="2 3">
    <name type="scientific">Necator americanus</name>
    <name type="common">Human hookworm</name>
    <dbReference type="NCBI Taxonomy" id="51031"/>
    <lineage>
        <taxon>Eukaryota</taxon>
        <taxon>Metazoa</taxon>
        <taxon>Ecdysozoa</taxon>
        <taxon>Nematoda</taxon>
        <taxon>Chromadorea</taxon>
        <taxon>Rhabditida</taxon>
        <taxon>Rhabditina</taxon>
        <taxon>Rhabditomorpha</taxon>
        <taxon>Strongyloidea</taxon>
        <taxon>Ancylostomatidae</taxon>
        <taxon>Bunostominae</taxon>
        <taxon>Necator</taxon>
    </lineage>
</organism>
<accession>W2T7H7</accession>
<feature type="non-terminal residue" evidence="2">
    <location>
        <position position="274"/>
    </location>
</feature>
<proteinExistence type="predicted"/>
<dbReference type="STRING" id="51031.W2T7H7"/>
<dbReference type="EMBL" id="KI660191">
    <property type="protein sequence ID" value="ETN77121.1"/>
    <property type="molecule type" value="Genomic_DNA"/>
</dbReference>
<evidence type="ECO:0000256" key="1">
    <source>
        <dbReference type="SAM" id="MobiDB-lite"/>
    </source>
</evidence>
<evidence type="ECO:0000313" key="2">
    <source>
        <dbReference type="EMBL" id="ETN77121.1"/>
    </source>
</evidence>
<feature type="region of interest" description="Disordered" evidence="1">
    <location>
        <begin position="151"/>
        <end position="199"/>
    </location>
</feature>
<evidence type="ECO:0000313" key="3">
    <source>
        <dbReference type="Proteomes" id="UP000053676"/>
    </source>
</evidence>